<dbReference type="RefSeq" id="WP_183340467.1">
    <property type="nucleotide sequence ID" value="NZ_JACHNU010000001.1"/>
</dbReference>
<dbReference type="AlphaFoldDB" id="A0A840IAG9"/>
<protein>
    <recommendedName>
        <fullName evidence="6">Alpha-L-rhamnosidase</fullName>
    </recommendedName>
</protein>
<dbReference type="Gene3D" id="1.50.10.10">
    <property type="match status" value="1"/>
</dbReference>
<comment type="caution">
    <text evidence="4">The sequence shown here is derived from an EMBL/GenBank/DDBJ whole genome shotgun (WGS) entry which is preliminary data.</text>
</comment>
<feature type="compositionally biased region" description="Low complexity" evidence="1">
    <location>
        <begin position="85"/>
        <end position="97"/>
    </location>
</feature>
<reference evidence="4 5" key="1">
    <citation type="submission" date="2020-08" db="EMBL/GenBank/DDBJ databases">
        <title>Genomic Encyclopedia of Archaeal and Bacterial Type Strains, Phase II (KMG-II): from individual species to whole genera.</title>
        <authorList>
            <person name="Goeker M."/>
        </authorList>
    </citation>
    <scope>NUCLEOTIDE SEQUENCE [LARGE SCALE GENOMIC DNA]</scope>
    <source>
        <strain evidence="4 5">DSM 23288</strain>
    </source>
</reference>
<keyword evidence="5" id="KW-1185">Reference proteome</keyword>
<evidence type="ECO:0000313" key="4">
    <source>
        <dbReference type="EMBL" id="MBB4661907.1"/>
    </source>
</evidence>
<feature type="compositionally biased region" description="Gly residues" evidence="1">
    <location>
        <begin position="68"/>
        <end position="84"/>
    </location>
</feature>
<dbReference type="InterPro" id="IPR035396">
    <property type="entry name" value="Bac_rhamnosid6H"/>
</dbReference>
<sequence length="1074" mass="113214">MSARSRTAAAAAGTIALALGVGAVAVAGAGVAGAAPGGSGKPGSDAAAVGGKSAGGKAAQAQGVVATPGGGRSAQGGNGRGPGRGAAARTAPAADPRGPWRDADHRPRRGRWRDYVLAPSSRLLAPESVIQAAPRAGAIDGDPDAALRADGRAVTLTNVGDRTGSPLLAVDFGQEVGGHLRVTVTGATGETRLRACFSESRRYRALGSRNDGQARFAPGCDTANIWVGFPGQAYTYDVDSHGLELPSSLPGEARDGILRGGFRYATLFLDGPGSVSVDAISLDYTPEPSRRDPSRLAGWFNSSDAQLNKIWHAGVYTVQTNTDRADTAKSWPYRAGETDHADGQLAGLRPDDEVIYDGAKRDRLVWQGDLAVQNPVAYVSTWNVRAAENSLTHLAGQQLEDGFVPGSSQMGQHNANERRTYGEYVTWFVFNMHEHWRYTADRAYLRRVWPALERATAWLESVRRQDDGGLIGFGRVGSCGHYGYSDCGHETYVNALYARNLDQMAAMARALGDGAAARAYAARAGVVRRAIESQLWDEQAGAYRLSRELPDVHPQDGNAIAILAGVARGDRASRALAFLRASSWGRYGALTVGPDEPNPSLPPFYAPLPSGFEAEARFGVAGDARGLEDATALQLIRRFWGHQLRQDPGSTFWEHMQPSGYPNLSQFSSLAHGWASAPTVVLTQRVLGVTPTAAGYERFDVAPYPADVDWAEGSVPTPHGAIAADWRRSGDGLTLSLRVPGGTTGRASLPTFGRTIEVRLGGRLVWDGRRARVPGVAREGDRIVVAGLERGSHTLRSRAIGAPARDEVRLVVTPRAKTVEPGDLVAVRVGFSGIASGRLAGELTTSVSDPEWEVSPRSTSFAVKSDGRPVVTEKTVWVVVPDDAGSGRRTVTVRVRTRGGATATGTVALSLTESRTLYGFEEGTDGWAPGENVARVARVASFPNGPGRPFEGGGALEAASRTVAASEWKRVFVTPERPLDLTAASELHAMVNGYGGAPGASGYEAVVTVTGAGGETRTTTADVQADAWNRVAVDLTGWAGRSAVSRIEVGFRAKGSTTGWSMSFQVDAVGVTSG</sequence>
<dbReference type="InterPro" id="IPR008928">
    <property type="entry name" value="6-hairpin_glycosidase_sf"/>
</dbReference>
<evidence type="ECO:0000259" key="3">
    <source>
        <dbReference type="Pfam" id="PF17390"/>
    </source>
</evidence>
<dbReference type="Gene3D" id="2.60.420.10">
    <property type="entry name" value="Maltose phosphorylase, domain 3"/>
    <property type="match status" value="1"/>
</dbReference>
<dbReference type="EMBL" id="JACHNU010000001">
    <property type="protein sequence ID" value="MBB4661907.1"/>
    <property type="molecule type" value="Genomic_DNA"/>
</dbReference>
<dbReference type="Pfam" id="PF17389">
    <property type="entry name" value="Bac_rhamnosid6H"/>
    <property type="match status" value="1"/>
</dbReference>
<dbReference type="PANTHER" id="PTHR34987:SF6">
    <property type="entry name" value="ALPHA-L-RHAMNOSIDASE SIX-HAIRPIN GLYCOSIDASE DOMAIN-CONTAINING PROTEIN"/>
    <property type="match status" value="1"/>
</dbReference>
<dbReference type="InterPro" id="IPR012341">
    <property type="entry name" value="6hp_glycosidase-like_sf"/>
</dbReference>
<evidence type="ECO:0000313" key="5">
    <source>
        <dbReference type="Proteomes" id="UP000585272"/>
    </source>
</evidence>
<dbReference type="InterPro" id="IPR035398">
    <property type="entry name" value="Bac_rhamnosid_C"/>
</dbReference>
<gene>
    <name evidence="4" type="ORF">BDZ31_001480</name>
</gene>
<feature type="domain" description="Alpha-L-rhamnosidase C-terminal" evidence="3">
    <location>
        <begin position="688"/>
        <end position="752"/>
    </location>
</feature>
<dbReference type="Gene3D" id="2.60.120.260">
    <property type="entry name" value="Galactose-binding domain-like"/>
    <property type="match status" value="1"/>
</dbReference>
<name>A0A840IAG9_9ACTN</name>
<accession>A0A840IAG9</accession>
<dbReference type="Pfam" id="PF17390">
    <property type="entry name" value="Bac_rhamnosid_C"/>
    <property type="match status" value="1"/>
</dbReference>
<feature type="domain" description="Alpha-L-rhamnosidase six-hairpin glycosidase" evidence="2">
    <location>
        <begin position="355"/>
        <end position="567"/>
    </location>
</feature>
<evidence type="ECO:0000259" key="2">
    <source>
        <dbReference type="Pfam" id="PF17389"/>
    </source>
</evidence>
<dbReference type="PANTHER" id="PTHR34987">
    <property type="entry name" value="C, PUTATIVE (AFU_ORTHOLOGUE AFUA_3G02880)-RELATED"/>
    <property type="match status" value="1"/>
</dbReference>
<evidence type="ECO:0008006" key="6">
    <source>
        <dbReference type="Google" id="ProtNLM"/>
    </source>
</evidence>
<dbReference type="GO" id="GO:0005975">
    <property type="term" value="P:carbohydrate metabolic process"/>
    <property type="evidence" value="ECO:0007669"/>
    <property type="project" value="InterPro"/>
</dbReference>
<organism evidence="4 5">
    <name type="scientific">Conexibacter arvalis</name>
    <dbReference type="NCBI Taxonomy" id="912552"/>
    <lineage>
        <taxon>Bacteria</taxon>
        <taxon>Bacillati</taxon>
        <taxon>Actinomycetota</taxon>
        <taxon>Thermoleophilia</taxon>
        <taxon>Solirubrobacterales</taxon>
        <taxon>Conexibacteraceae</taxon>
        <taxon>Conexibacter</taxon>
    </lineage>
</organism>
<proteinExistence type="predicted"/>
<dbReference type="SUPFAM" id="SSF48208">
    <property type="entry name" value="Six-hairpin glycosidases"/>
    <property type="match status" value="1"/>
</dbReference>
<dbReference type="Proteomes" id="UP000585272">
    <property type="component" value="Unassembled WGS sequence"/>
</dbReference>
<evidence type="ECO:0000256" key="1">
    <source>
        <dbReference type="SAM" id="MobiDB-lite"/>
    </source>
</evidence>
<feature type="region of interest" description="Disordered" evidence="1">
    <location>
        <begin position="59"/>
        <end position="106"/>
    </location>
</feature>